<proteinExistence type="predicted"/>
<protein>
    <submittedName>
        <fullName evidence="1">Uncharacterized protein</fullName>
    </submittedName>
</protein>
<keyword evidence="2" id="KW-1185">Reference proteome</keyword>
<dbReference type="EMBL" id="QYYH01000036">
    <property type="protein sequence ID" value="RJY17816.1"/>
    <property type="molecule type" value="Genomic_DNA"/>
</dbReference>
<reference evidence="1 2" key="1">
    <citation type="submission" date="2018-09" db="EMBL/GenBank/DDBJ databases">
        <title>Phylogeny of the Shewanellaceae, and recommendation for two new genera, Pseudoshewanella and Parashewanella.</title>
        <authorList>
            <person name="Wang G."/>
        </authorList>
    </citation>
    <scope>NUCLEOTIDE SEQUENCE [LARGE SCALE GENOMIC DNA]</scope>
    <source>
        <strain evidence="1 2">KCTC 22492</strain>
    </source>
</reference>
<evidence type="ECO:0000313" key="2">
    <source>
        <dbReference type="Proteomes" id="UP000273022"/>
    </source>
</evidence>
<dbReference type="OrthoDB" id="6648013at2"/>
<accession>A0A3A6TPE7</accession>
<dbReference type="Proteomes" id="UP000273022">
    <property type="component" value="Unassembled WGS sequence"/>
</dbReference>
<dbReference type="RefSeq" id="WP_121853030.1">
    <property type="nucleotide sequence ID" value="NZ_CP037952.1"/>
</dbReference>
<organism evidence="1 2">
    <name type="scientific">Parashewanella spongiae</name>
    <dbReference type="NCBI Taxonomy" id="342950"/>
    <lineage>
        <taxon>Bacteria</taxon>
        <taxon>Pseudomonadati</taxon>
        <taxon>Pseudomonadota</taxon>
        <taxon>Gammaproteobacteria</taxon>
        <taxon>Alteromonadales</taxon>
        <taxon>Shewanellaceae</taxon>
        <taxon>Parashewanella</taxon>
    </lineage>
</organism>
<dbReference type="AlphaFoldDB" id="A0A3A6TPE7"/>
<gene>
    <name evidence="1" type="ORF">D5R81_07480</name>
</gene>
<name>A0A3A6TPE7_9GAMM</name>
<sequence length="82" mass="9191">MSREAHVPFCEGLLGGSSGLLYSLLKSDDCKIYADDDARNLATIRRKILNLVKSHTSKDSVAGKMQRTSWDEKFRAEILFGE</sequence>
<evidence type="ECO:0000313" key="1">
    <source>
        <dbReference type="EMBL" id="RJY17816.1"/>
    </source>
</evidence>
<comment type="caution">
    <text evidence="1">The sequence shown here is derived from an EMBL/GenBank/DDBJ whole genome shotgun (WGS) entry which is preliminary data.</text>
</comment>